<evidence type="ECO:0000256" key="1">
    <source>
        <dbReference type="SAM" id="Phobius"/>
    </source>
</evidence>
<comment type="caution">
    <text evidence="2">The sequence shown here is derived from an EMBL/GenBank/DDBJ whole genome shotgun (WGS) entry which is preliminary data.</text>
</comment>
<dbReference type="AlphaFoldDB" id="A0A830CTG0"/>
<gene>
    <name evidence="2" type="ORF">PHJA_002292200</name>
</gene>
<dbReference type="PANTHER" id="PTHR37749">
    <property type="entry name" value="TRANSMEMBRANE PROTEIN"/>
    <property type="match status" value="1"/>
</dbReference>
<accession>A0A830CTG0</accession>
<proteinExistence type="predicted"/>
<organism evidence="2 3">
    <name type="scientific">Phtheirospermum japonicum</name>
    <dbReference type="NCBI Taxonomy" id="374723"/>
    <lineage>
        <taxon>Eukaryota</taxon>
        <taxon>Viridiplantae</taxon>
        <taxon>Streptophyta</taxon>
        <taxon>Embryophyta</taxon>
        <taxon>Tracheophyta</taxon>
        <taxon>Spermatophyta</taxon>
        <taxon>Magnoliopsida</taxon>
        <taxon>eudicotyledons</taxon>
        <taxon>Gunneridae</taxon>
        <taxon>Pentapetalae</taxon>
        <taxon>asterids</taxon>
        <taxon>lamiids</taxon>
        <taxon>Lamiales</taxon>
        <taxon>Orobanchaceae</taxon>
        <taxon>Orobanchaceae incertae sedis</taxon>
        <taxon>Phtheirospermum</taxon>
    </lineage>
</organism>
<protein>
    <submittedName>
        <fullName evidence="2">Uncharacterized protein</fullName>
    </submittedName>
</protein>
<reference evidence="2" key="1">
    <citation type="submission" date="2020-07" db="EMBL/GenBank/DDBJ databases">
        <title>Ethylene signaling mediates host invasion by parasitic plants.</title>
        <authorList>
            <person name="Yoshida S."/>
        </authorList>
    </citation>
    <scope>NUCLEOTIDE SEQUENCE</scope>
    <source>
        <strain evidence="2">Okayama</strain>
    </source>
</reference>
<keyword evidence="1" id="KW-0812">Transmembrane</keyword>
<feature type="transmembrane region" description="Helical" evidence="1">
    <location>
        <begin position="47"/>
        <end position="66"/>
    </location>
</feature>
<evidence type="ECO:0000313" key="3">
    <source>
        <dbReference type="Proteomes" id="UP000653305"/>
    </source>
</evidence>
<sequence>MEVEPRSVVIGLAIMMLGVVFPVSYMIFRNKRVPSYSSFSKQTYVCLSHIIFYLSIFSCFPLSVVIRNRVL</sequence>
<dbReference type="Proteomes" id="UP000653305">
    <property type="component" value="Unassembled WGS sequence"/>
</dbReference>
<dbReference type="PANTHER" id="PTHR37749:SF1">
    <property type="entry name" value="TRANSMEMBRANE PROTEIN"/>
    <property type="match status" value="1"/>
</dbReference>
<keyword evidence="1" id="KW-0472">Membrane</keyword>
<dbReference type="OrthoDB" id="1898904at2759"/>
<name>A0A830CTG0_9LAMI</name>
<feature type="transmembrane region" description="Helical" evidence="1">
    <location>
        <begin position="7"/>
        <end position="27"/>
    </location>
</feature>
<keyword evidence="3" id="KW-1185">Reference proteome</keyword>
<evidence type="ECO:0000313" key="2">
    <source>
        <dbReference type="EMBL" id="GFQ01483.1"/>
    </source>
</evidence>
<dbReference type="GO" id="GO:0005794">
    <property type="term" value="C:Golgi apparatus"/>
    <property type="evidence" value="ECO:0007669"/>
    <property type="project" value="TreeGrafter"/>
</dbReference>
<dbReference type="EMBL" id="BMAC01000687">
    <property type="protein sequence ID" value="GFQ01483.1"/>
    <property type="molecule type" value="Genomic_DNA"/>
</dbReference>
<keyword evidence="1" id="KW-1133">Transmembrane helix</keyword>